<feature type="domain" description="Alpha-N-acetylglucosaminidase tim-barrel" evidence="3">
    <location>
        <begin position="167"/>
        <end position="221"/>
    </location>
</feature>
<dbReference type="Pfam" id="PF12971">
    <property type="entry name" value="NAGLU_N"/>
    <property type="match status" value="1"/>
</dbReference>
<dbReference type="InterPro" id="IPR024240">
    <property type="entry name" value="NAGLU_N"/>
</dbReference>
<protein>
    <submittedName>
        <fullName evidence="5">Alpha-N-acetylglucosaminidase</fullName>
    </submittedName>
</protein>
<dbReference type="InterPro" id="IPR024733">
    <property type="entry name" value="NAGLU_tim-barrel"/>
</dbReference>
<organism evidence="5 6">
    <name type="scientific">Corchorus olitorius</name>
    <dbReference type="NCBI Taxonomy" id="93759"/>
    <lineage>
        <taxon>Eukaryota</taxon>
        <taxon>Viridiplantae</taxon>
        <taxon>Streptophyta</taxon>
        <taxon>Embryophyta</taxon>
        <taxon>Tracheophyta</taxon>
        <taxon>Spermatophyta</taxon>
        <taxon>Magnoliopsida</taxon>
        <taxon>eudicotyledons</taxon>
        <taxon>Gunneridae</taxon>
        <taxon>Pentapetalae</taxon>
        <taxon>rosids</taxon>
        <taxon>malvids</taxon>
        <taxon>Malvales</taxon>
        <taxon>Malvaceae</taxon>
        <taxon>Grewioideae</taxon>
        <taxon>Apeibeae</taxon>
        <taxon>Corchorus</taxon>
    </lineage>
</organism>
<evidence type="ECO:0000313" key="5">
    <source>
        <dbReference type="EMBL" id="OMO85813.1"/>
    </source>
</evidence>
<dbReference type="Proteomes" id="UP000187203">
    <property type="component" value="Unassembled WGS sequence"/>
</dbReference>
<proteinExistence type="predicted"/>
<sequence length="225" mass="25411">MASPFSAIFLLFLCSLLSFALPLPQLHSTIGVQYISKLLEIQDRERAPPSLQVTAARAVLHRLLPSHSSAFEFRIISSKEKCGGESCFIIKNHPSSHTDGAPEILISGVTAVEVLAGLHWYLKYWCGSHISWQKTGGAQLSSVPKLGSLPRVQDAGILVKRPIPWNYYQNAVTSSYSFAWWNWERWEQEIDWMALQGINLPLAFTGQEAIWQKVFQVISYDNFKF</sequence>
<dbReference type="GO" id="GO:0016787">
    <property type="term" value="F:hydrolase activity"/>
    <property type="evidence" value="ECO:0007669"/>
    <property type="project" value="UniProtKB-KW"/>
</dbReference>
<reference evidence="6" key="1">
    <citation type="submission" date="2013-09" db="EMBL/GenBank/DDBJ databases">
        <title>Corchorus olitorius genome sequencing.</title>
        <authorList>
            <person name="Alam M."/>
            <person name="Haque M.S."/>
            <person name="Islam M.S."/>
            <person name="Emdad E.M."/>
            <person name="Islam M.M."/>
            <person name="Ahmed B."/>
            <person name="Halim A."/>
            <person name="Hossen Q.M.M."/>
            <person name="Hossain M.Z."/>
            <person name="Ahmed R."/>
            <person name="Khan M.M."/>
            <person name="Islam R."/>
            <person name="Rashid M.M."/>
            <person name="Khan S.A."/>
            <person name="Rahman M.S."/>
            <person name="Alam M."/>
            <person name="Yahiya A.S."/>
            <person name="Khan M.S."/>
            <person name="Azam M.S."/>
            <person name="Haque T."/>
            <person name="Lashkar M.Z.H."/>
            <person name="Akhand A.I."/>
            <person name="Morshed G."/>
            <person name="Roy S."/>
            <person name="Uddin K.S."/>
            <person name="Rabeya T."/>
            <person name="Hossain A.S."/>
            <person name="Chowdhury A."/>
            <person name="Snigdha A.R."/>
            <person name="Mortoza M.S."/>
            <person name="Matin S.A."/>
            <person name="Hoque S.M.E."/>
            <person name="Islam M.K."/>
            <person name="Roy D.K."/>
            <person name="Haider R."/>
            <person name="Moosa M.M."/>
            <person name="Elias S.M."/>
            <person name="Hasan A.M."/>
            <person name="Jahan S."/>
            <person name="Shafiuddin M."/>
            <person name="Mahmood N."/>
            <person name="Shommy N.S."/>
        </authorList>
    </citation>
    <scope>NUCLEOTIDE SEQUENCE [LARGE SCALE GENOMIC DNA]</scope>
    <source>
        <strain evidence="6">cv. O-4</strain>
    </source>
</reference>
<evidence type="ECO:0000259" key="3">
    <source>
        <dbReference type="Pfam" id="PF05089"/>
    </source>
</evidence>
<dbReference type="PANTHER" id="PTHR12872">
    <property type="entry name" value="ALPHA-N-ACETYLGLUCOSAMINIDASE"/>
    <property type="match status" value="1"/>
</dbReference>
<feature type="domain" description="Alpha-N-acetylglucosaminidase N-terminal" evidence="4">
    <location>
        <begin position="55"/>
        <end position="150"/>
    </location>
</feature>
<dbReference type="PANTHER" id="PTHR12872:SF3">
    <property type="entry name" value="ALPHA-N-ACETYLGLUCOSAMINIDASE"/>
    <property type="match status" value="1"/>
</dbReference>
<evidence type="ECO:0000256" key="1">
    <source>
        <dbReference type="ARBA" id="ARBA00022801"/>
    </source>
</evidence>
<keyword evidence="1" id="KW-0378">Hydrolase</keyword>
<keyword evidence="6" id="KW-1185">Reference proteome</keyword>
<dbReference type="Pfam" id="PF05089">
    <property type="entry name" value="NAGLU"/>
    <property type="match status" value="1"/>
</dbReference>
<gene>
    <name evidence="5" type="ORF">COLO4_21430</name>
</gene>
<dbReference type="InterPro" id="IPR029018">
    <property type="entry name" value="Hex-like_dom2"/>
</dbReference>
<dbReference type="AlphaFoldDB" id="A0A1R3ITB2"/>
<feature type="signal peptide" evidence="2">
    <location>
        <begin position="1"/>
        <end position="20"/>
    </location>
</feature>
<accession>A0A1R3ITB2</accession>
<evidence type="ECO:0000259" key="4">
    <source>
        <dbReference type="Pfam" id="PF12971"/>
    </source>
</evidence>
<evidence type="ECO:0000256" key="2">
    <source>
        <dbReference type="SAM" id="SignalP"/>
    </source>
</evidence>
<dbReference type="Gene3D" id="3.20.20.80">
    <property type="entry name" value="Glycosidases"/>
    <property type="match status" value="1"/>
</dbReference>
<name>A0A1R3ITB2_9ROSI</name>
<evidence type="ECO:0000313" key="6">
    <source>
        <dbReference type="Proteomes" id="UP000187203"/>
    </source>
</evidence>
<dbReference type="OrthoDB" id="64736at2759"/>
<dbReference type="Gene3D" id="3.30.379.10">
    <property type="entry name" value="Chitobiase/beta-hexosaminidase domain 2-like"/>
    <property type="match status" value="1"/>
</dbReference>
<dbReference type="EMBL" id="AWUE01017664">
    <property type="protein sequence ID" value="OMO85813.1"/>
    <property type="molecule type" value="Genomic_DNA"/>
</dbReference>
<keyword evidence="2" id="KW-0732">Signal</keyword>
<comment type="caution">
    <text evidence="5">The sequence shown here is derived from an EMBL/GenBank/DDBJ whole genome shotgun (WGS) entry which is preliminary data.</text>
</comment>
<dbReference type="InterPro" id="IPR007781">
    <property type="entry name" value="NAGLU"/>
</dbReference>
<dbReference type="STRING" id="93759.A0A1R3ITB2"/>
<feature type="chain" id="PRO_5013159113" evidence="2">
    <location>
        <begin position="21"/>
        <end position="225"/>
    </location>
</feature>